<sequence>MLQHFGECLSGTFSGARSRVTERHYVTDPGGISRDTDGRSGRCLYSAILTTDSVSVFEKARTTSCALHDAHAALEDDEDLEPSCIFIEPPDPVMHTDEDSADEDQSGLINNLFGRQLSAQCKVVLKSKKKTSKNSKGTKCGSKVPNEPLDVSSASCGSVPVRGCGRARGRGRGGRSGSRGIQNNAVSEELSQTTSSDDSKDDDESLPKN</sequence>
<dbReference type="Proteomes" id="UP000691718">
    <property type="component" value="Unassembled WGS sequence"/>
</dbReference>
<dbReference type="EMBL" id="CAJQZP010001547">
    <property type="protein sequence ID" value="CAG5053547.1"/>
    <property type="molecule type" value="Genomic_DNA"/>
</dbReference>
<keyword evidence="3" id="KW-1185">Reference proteome</keyword>
<reference evidence="2" key="1">
    <citation type="submission" date="2021-04" db="EMBL/GenBank/DDBJ databases">
        <authorList>
            <person name="Tunstrom K."/>
        </authorList>
    </citation>
    <scope>NUCLEOTIDE SEQUENCE</scope>
</reference>
<evidence type="ECO:0000313" key="2">
    <source>
        <dbReference type="EMBL" id="CAG5053547.1"/>
    </source>
</evidence>
<dbReference type="OrthoDB" id="8197645at2759"/>
<name>A0A8S3Y7K4_PARAO</name>
<feature type="compositionally biased region" description="Acidic residues" evidence="1">
    <location>
        <begin position="199"/>
        <end position="209"/>
    </location>
</feature>
<feature type="compositionally biased region" description="Low complexity" evidence="1">
    <location>
        <begin position="134"/>
        <end position="143"/>
    </location>
</feature>
<evidence type="ECO:0000313" key="3">
    <source>
        <dbReference type="Proteomes" id="UP000691718"/>
    </source>
</evidence>
<feature type="region of interest" description="Disordered" evidence="1">
    <location>
        <begin position="132"/>
        <end position="209"/>
    </location>
</feature>
<feature type="compositionally biased region" description="Polar residues" evidence="1">
    <location>
        <begin position="181"/>
        <end position="190"/>
    </location>
</feature>
<proteinExistence type="predicted"/>
<gene>
    <name evidence="2" type="ORF">PAPOLLO_LOCUS25682</name>
</gene>
<organism evidence="2 3">
    <name type="scientific">Parnassius apollo</name>
    <name type="common">Apollo butterfly</name>
    <name type="synonym">Papilio apollo</name>
    <dbReference type="NCBI Taxonomy" id="110799"/>
    <lineage>
        <taxon>Eukaryota</taxon>
        <taxon>Metazoa</taxon>
        <taxon>Ecdysozoa</taxon>
        <taxon>Arthropoda</taxon>
        <taxon>Hexapoda</taxon>
        <taxon>Insecta</taxon>
        <taxon>Pterygota</taxon>
        <taxon>Neoptera</taxon>
        <taxon>Endopterygota</taxon>
        <taxon>Lepidoptera</taxon>
        <taxon>Glossata</taxon>
        <taxon>Ditrysia</taxon>
        <taxon>Papilionoidea</taxon>
        <taxon>Papilionidae</taxon>
        <taxon>Parnassiinae</taxon>
        <taxon>Parnassini</taxon>
        <taxon>Parnassius</taxon>
        <taxon>Parnassius</taxon>
    </lineage>
</organism>
<evidence type="ECO:0000256" key="1">
    <source>
        <dbReference type="SAM" id="MobiDB-lite"/>
    </source>
</evidence>
<dbReference type="AlphaFoldDB" id="A0A8S3Y7K4"/>
<protein>
    <submittedName>
        <fullName evidence="2">(apollo) hypothetical protein</fullName>
    </submittedName>
</protein>
<accession>A0A8S3Y7K4</accession>
<comment type="caution">
    <text evidence="2">The sequence shown here is derived from an EMBL/GenBank/DDBJ whole genome shotgun (WGS) entry which is preliminary data.</text>
</comment>